<dbReference type="RefSeq" id="XP_006685562.1">
    <property type="nucleotide sequence ID" value="XM_006685499.1"/>
</dbReference>
<reference evidence="9 10" key="1">
    <citation type="journal article" date="2011" name="Proc. Natl. Acad. Sci. U.S.A.">
        <title>Comparative genomics of xylose-fermenting fungi for enhanced biofuel production.</title>
        <authorList>
            <person name="Wohlbach D.J."/>
            <person name="Kuo A."/>
            <person name="Sato T.K."/>
            <person name="Potts K.M."/>
            <person name="Salamov A.A."/>
            <person name="LaButti K.M."/>
            <person name="Sun H."/>
            <person name="Clum A."/>
            <person name="Pangilinan J.L."/>
            <person name="Lindquist E.A."/>
            <person name="Lucas S."/>
            <person name="Lapidus A."/>
            <person name="Jin M."/>
            <person name="Gunawan C."/>
            <person name="Balan V."/>
            <person name="Dale B.E."/>
            <person name="Jeffries T.W."/>
            <person name="Zinkel R."/>
            <person name="Barry K.W."/>
            <person name="Grigoriev I.V."/>
            <person name="Gasch A.P."/>
        </authorList>
    </citation>
    <scope>NUCLEOTIDE SEQUENCE [LARGE SCALE GENOMIC DNA]</scope>
    <source>
        <strain evidence="10">ATCC 10573 / BCRC 21748 / CBS 615 / JCM 9827 / NBRC 10315 / NRRL Y-1498 / VKM Y-70</strain>
    </source>
</reference>
<proteinExistence type="inferred from homology"/>
<sequence length="839" mass="95119">MSTYQNEQSLPSLPVPELSSTVHQLLIALQPLVSSEEYSQLLNESTEFLNNHLVNTIQTNFLAARHNPRHSCYLNCINDEFHPGIYGELRGDVLPRNPYLVLQEDPYSKFMNPPNQSQRAANLVNSSLKFIVSLRNETLPPDLTPRNKNPLTMNCYRNLFGSTRVPDMAESPHAYHQISIKTSRDPVHSNHIVVVSCNQFYYLPVLSEHQEIFFNDYDLSLIFQQILDESTRFDVVESINNAIGALTTQNYSHWKWGRAELMRSNASSLDLIDKALFVVVLDPNSPTTDQDKTMVISHGTSVLSSNNAQGGSCTSRWYDKLQLIVTKNSVAGVVWECTSSDSTAILRFISDIYTDSILKLAKNINAIEYSLFGDVRFVSNKLPKPSFQRLVFKKTPELSNLIHLSETRLADLINQHSYTSIKIKLNTELLNSYGVSTDSFLQVCIQIANYSLYGKVSNTLEPITTRKFKDSRTEMIAVQNDEIANLVKLFITNSSRAEKWSLFERCCKIHLKQYTDAMQGKGFERHLTSLLHVIKSPKASEFLNTLNAQAGVEKLPEFDVLRSQYVPLLSNPILNRILSPELLISNCGNPALYLFGIPPPTDQGFGIGYVIHKDKVLLTLCSKFRQNERFLSTLVKIINEVKAMVVSRSDFLVEINKDNDYRIHELQKLRVEQELKNLNFDSPSTKHPIEISVDSFTIPLDMSLKHQAAPDTDDELDYESSNSNNSAEFDYLGGYGYFDFGELDSRNIELNRSQSFLNSPSNLSSLSSRNPSQHNLSVLAKNLDLKEKHDLNERIREKLNKSADDLPRFKSPESPTVKDPQIEKGNPKHKIGRPLNISK</sequence>
<keyword evidence="5" id="KW-0443">Lipid metabolism</keyword>
<evidence type="ECO:0000256" key="2">
    <source>
        <dbReference type="ARBA" id="ARBA00022448"/>
    </source>
</evidence>
<keyword evidence="3" id="KW-0808">Transferase</keyword>
<feature type="region of interest" description="Disordered" evidence="7">
    <location>
        <begin position="797"/>
        <end position="839"/>
    </location>
</feature>
<dbReference type="Gene3D" id="3.30.559.70">
    <property type="entry name" value="Choline/Carnitine o-acyltransferase, domain 2"/>
    <property type="match status" value="1"/>
</dbReference>
<organism evidence="10">
    <name type="scientific">Candida tenuis (strain ATCC 10573 / BCRC 21748 / CBS 615 / JCM 9827 / NBRC 10315 / NRRL Y-1498 / VKM Y-70)</name>
    <name type="common">Yeast</name>
    <name type="synonym">Yamadazyma tenuis</name>
    <dbReference type="NCBI Taxonomy" id="590646"/>
    <lineage>
        <taxon>Eukaryota</taxon>
        <taxon>Fungi</taxon>
        <taxon>Dikarya</taxon>
        <taxon>Ascomycota</taxon>
        <taxon>Saccharomycotina</taxon>
        <taxon>Pichiomycetes</taxon>
        <taxon>Debaryomycetaceae</taxon>
        <taxon>Yamadazyma</taxon>
    </lineage>
</organism>
<dbReference type="OrthoDB" id="240216at2759"/>
<evidence type="ECO:0000256" key="4">
    <source>
        <dbReference type="ARBA" id="ARBA00022832"/>
    </source>
</evidence>
<dbReference type="PROSITE" id="PS00439">
    <property type="entry name" value="ACYLTRANSF_C_1"/>
    <property type="match status" value="1"/>
</dbReference>
<dbReference type="SUPFAM" id="SSF52777">
    <property type="entry name" value="CoA-dependent acyltransferases"/>
    <property type="match status" value="2"/>
</dbReference>
<dbReference type="KEGG" id="cten:18248797"/>
<name>G3B2T4_CANTC</name>
<protein>
    <recommendedName>
        <fullName evidence="8">Choline/carnitine acyltransferase domain-containing protein</fullName>
    </recommendedName>
</protein>
<dbReference type="PANTHER" id="PTHR22589:SF48">
    <property type="entry name" value="CARNITINE O-ACETYLTRANSFERASE YAT2"/>
    <property type="match status" value="1"/>
</dbReference>
<dbReference type="InterPro" id="IPR042572">
    <property type="entry name" value="Carn_acyl_trans_N"/>
</dbReference>
<keyword evidence="4" id="KW-0276">Fatty acid metabolism</keyword>
<dbReference type="GeneID" id="18248797"/>
<evidence type="ECO:0000256" key="7">
    <source>
        <dbReference type="SAM" id="MobiDB-lite"/>
    </source>
</evidence>
<evidence type="ECO:0000256" key="3">
    <source>
        <dbReference type="ARBA" id="ARBA00022679"/>
    </source>
</evidence>
<evidence type="ECO:0000313" key="10">
    <source>
        <dbReference type="Proteomes" id="UP000000707"/>
    </source>
</evidence>
<dbReference type="STRING" id="590646.G3B2T4"/>
<dbReference type="eggNOG" id="KOG3719">
    <property type="taxonomic scope" value="Eukaryota"/>
</dbReference>
<dbReference type="GO" id="GO:0004092">
    <property type="term" value="F:carnitine O-acetyltransferase activity"/>
    <property type="evidence" value="ECO:0007669"/>
    <property type="project" value="TreeGrafter"/>
</dbReference>
<dbReference type="Gene3D" id="1.10.275.20">
    <property type="entry name" value="Choline/Carnitine o-acyltransferase"/>
    <property type="match status" value="1"/>
</dbReference>
<keyword evidence="6" id="KW-0012">Acyltransferase</keyword>
<evidence type="ECO:0000259" key="8">
    <source>
        <dbReference type="Pfam" id="PF00755"/>
    </source>
</evidence>
<dbReference type="Pfam" id="PF00755">
    <property type="entry name" value="Carn_acyltransf"/>
    <property type="match status" value="1"/>
</dbReference>
<dbReference type="Proteomes" id="UP000000707">
    <property type="component" value="Unassembled WGS sequence"/>
</dbReference>
<evidence type="ECO:0000256" key="1">
    <source>
        <dbReference type="ARBA" id="ARBA00005232"/>
    </source>
</evidence>
<dbReference type="AlphaFoldDB" id="G3B2T4"/>
<comment type="similarity">
    <text evidence="1">Belongs to the carnitine/choline acetyltransferase family.</text>
</comment>
<keyword evidence="10" id="KW-1185">Reference proteome</keyword>
<keyword evidence="2" id="KW-0813">Transport</keyword>
<evidence type="ECO:0000313" key="9">
    <source>
        <dbReference type="EMBL" id="EGV64756.1"/>
    </source>
</evidence>
<dbReference type="Gene3D" id="3.30.559.10">
    <property type="entry name" value="Chloramphenicol acetyltransferase-like domain"/>
    <property type="match status" value="1"/>
</dbReference>
<dbReference type="GO" id="GO:0005829">
    <property type="term" value="C:cytosol"/>
    <property type="evidence" value="ECO:0007669"/>
    <property type="project" value="TreeGrafter"/>
</dbReference>
<evidence type="ECO:0000256" key="6">
    <source>
        <dbReference type="ARBA" id="ARBA00023315"/>
    </source>
</evidence>
<accession>G3B2T4</accession>
<dbReference type="HOGENOM" id="CLU_013513_4_1_1"/>
<dbReference type="InterPro" id="IPR000542">
    <property type="entry name" value="Carn_acyl_trans"/>
</dbReference>
<dbReference type="GO" id="GO:0009437">
    <property type="term" value="P:carnitine metabolic process"/>
    <property type="evidence" value="ECO:0007669"/>
    <property type="project" value="TreeGrafter"/>
</dbReference>
<evidence type="ECO:0000256" key="5">
    <source>
        <dbReference type="ARBA" id="ARBA00023098"/>
    </source>
</evidence>
<dbReference type="PANTHER" id="PTHR22589">
    <property type="entry name" value="CARNITINE O-ACYLTRANSFERASE"/>
    <property type="match status" value="1"/>
</dbReference>
<dbReference type="GO" id="GO:0006631">
    <property type="term" value="P:fatty acid metabolic process"/>
    <property type="evidence" value="ECO:0007669"/>
    <property type="project" value="UniProtKB-KW"/>
</dbReference>
<feature type="compositionally biased region" description="Basic and acidic residues" evidence="7">
    <location>
        <begin position="797"/>
        <end position="811"/>
    </location>
</feature>
<dbReference type="EMBL" id="GL996515">
    <property type="protein sequence ID" value="EGV64756.1"/>
    <property type="molecule type" value="Genomic_DNA"/>
</dbReference>
<feature type="domain" description="Choline/carnitine acyltransferase" evidence="8">
    <location>
        <begin position="13"/>
        <end position="635"/>
    </location>
</feature>
<gene>
    <name evidence="9" type="ORF">CANTEDRAFT_120712</name>
</gene>
<dbReference type="InterPro" id="IPR023213">
    <property type="entry name" value="CAT-like_dom_sf"/>
</dbReference>
<dbReference type="InterPro" id="IPR039551">
    <property type="entry name" value="Cho/carn_acyl_trans"/>
</dbReference>
<dbReference type="InterPro" id="IPR042231">
    <property type="entry name" value="Cho/carn_acyl_trans_2"/>
</dbReference>